<accession>A0ABY4ZXP6</accession>
<gene>
    <name evidence="1" type="ORF">MZV50_07275</name>
</gene>
<dbReference type="Pfam" id="PF19613">
    <property type="entry name" value="DUF6118"/>
    <property type="match status" value="1"/>
</dbReference>
<dbReference type="Proteomes" id="UP001057520">
    <property type="component" value="Chromosome"/>
</dbReference>
<keyword evidence="2" id="KW-1185">Reference proteome</keyword>
<protein>
    <submittedName>
        <fullName evidence="1">DUF6118 family protein</fullName>
    </submittedName>
</protein>
<organism evidence="1 2">
    <name type="scientific">Caulobacter segnis</name>
    <dbReference type="NCBI Taxonomy" id="88688"/>
    <lineage>
        <taxon>Bacteria</taxon>
        <taxon>Pseudomonadati</taxon>
        <taxon>Pseudomonadota</taxon>
        <taxon>Alphaproteobacteria</taxon>
        <taxon>Caulobacterales</taxon>
        <taxon>Caulobacteraceae</taxon>
        <taxon>Caulobacter</taxon>
    </lineage>
</organism>
<dbReference type="InterPro" id="IPR046121">
    <property type="entry name" value="DUF6118"/>
</dbReference>
<proteinExistence type="predicted"/>
<reference evidence="1 2" key="1">
    <citation type="submission" date="2022-04" db="EMBL/GenBank/DDBJ databases">
        <title>Genome sequence of soybean root-associated Caulobacter segnis RL271.</title>
        <authorList>
            <person name="Longley R."/>
            <person name="Bonito G."/>
            <person name="Trigodet F."/>
            <person name="Crosson S."/>
            <person name="Fiebig A."/>
        </authorList>
    </citation>
    <scope>NUCLEOTIDE SEQUENCE [LARGE SCALE GENOMIC DNA]</scope>
    <source>
        <strain evidence="1 2">RL271</strain>
    </source>
</reference>
<evidence type="ECO:0000313" key="2">
    <source>
        <dbReference type="Proteomes" id="UP001057520"/>
    </source>
</evidence>
<dbReference type="EMBL" id="CP096040">
    <property type="protein sequence ID" value="USQ97331.1"/>
    <property type="molecule type" value="Genomic_DNA"/>
</dbReference>
<evidence type="ECO:0000313" key="1">
    <source>
        <dbReference type="EMBL" id="USQ97331.1"/>
    </source>
</evidence>
<sequence>MDQDIGSEAPADPAAVAFEALRREVALLNVALAGLAAERASTPDYSETLSEIAQGVRVAVGRVGKLATSPALALSPVEMSRQITAAGNEARRRDRAELHQALEGLHRATIDLRGWIDTARLASVQNLRLLQSALAGVVGGAVLGSSVPAIVAQAAPERWAWPERRAASLLHRDIWSAGERMLATANPGQWRDIQTARRIVDLNREALAKCARAAERDQANTRCLISVRVRAGS</sequence>
<name>A0ABY4ZXP6_9CAUL</name>